<dbReference type="PANTHER" id="PTHR37305">
    <property type="entry name" value="INTEGRAL MEMBRANE PROTEIN-RELATED"/>
    <property type="match status" value="1"/>
</dbReference>
<keyword evidence="1" id="KW-1133">Transmembrane helix</keyword>
<evidence type="ECO:0000313" key="2">
    <source>
        <dbReference type="EMBL" id="MCU7380764.1"/>
    </source>
</evidence>
<keyword evidence="1" id="KW-0472">Membrane</keyword>
<organism evidence="2 3">
    <name type="scientific">Hominibacterium faecale</name>
    <dbReference type="NCBI Taxonomy" id="2839743"/>
    <lineage>
        <taxon>Bacteria</taxon>
        <taxon>Bacillati</taxon>
        <taxon>Bacillota</taxon>
        <taxon>Clostridia</taxon>
        <taxon>Peptostreptococcales</taxon>
        <taxon>Anaerovoracaceae</taxon>
        <taxon>Hominibacterium</taxon>
    </lineage>
</organism>
<feature type="transmembrane region" description="Helical" evidence="1">
    <location>
        <begin position="132"/>
        <end position="154"/>
    </location>
</feature>
<evidence type="ECO:0000256" key="1">
    <source>
        <dbReference type="SAM" id="Phobius"/>
    </source>
</evidence>
<feature type="transmembrane region" description="Helical" evidence="1">
    <location>
        <begin position="248"/>
        <end position="267"/>
    </location>
</feature>
<name>A0A9J6QZ75_9FIRM</name>
<feature type="transmembrane region" description="Helical" evidence="1">
    <location>
        <begin position="49"/>
        <end position="70"/>
    </location>
</feature>
<proteinExistence type="predicted"/>
<dbReference type="EMBL" id="JAOSHN010000013">
    <property type="protein sequence ID" value="MCU7380764.1"/>
    <property type="molecule type" value="Genomic_DNA"/>
</dbReference>
<dbReference type="RefSeq" id="WP_148396596.1">
    <property type="nucleotide sequence ID" value="NZ_JAJAGH010000003.1"/>
</dbReference>
<dbReference type="Proteomes" id="UP001065549">
    <property type="component" value="Unassembled WGS sequence"/>
</dbReference>
<protein>
    <submittedName>
        <fullName evidence="2">ABC transporter permease</fullName>
    </submittedName>
</protein>
<dbReference type="GO" id="GO:0140359">
    <property type="term" value="F:ABC-type transporter activity"/>
    <property type="evidence" value="ECO:0007669"/>
    <property type="project" value="InterPro"/>
</dbReference>
<accession>A0A9J6QZ75</accession>
<reference evidence="2" key="1">
    <citation type="submission" date="2022-09" db="EMBL/GenBank/DDBJ databases">
        <title>Culturomic study of gut microbiota in children with autism spectrum disorder.</title>
        <authorList>
            <person name="Efimov B.A."/>
            <person name="Chaplin A.V."/>
            <person name="Sokolova S.R."/>
            <person name="Pikina A.P."/>
            <person name="Korzhanova M."/>
            <person name="Belova V."/>
            <person name="Korostin D."/>
        </authorList>
    </citation>
    <scope>NUCLEOTIDE SEQUENCE</scope>
    <source>
        <strain evidence="2">ASD5510</strain>
    </source>
</reference>
<keyword evidence="1" id="KW-0812">Transmembrane</keyword>
<dbReference type="GO" id="GO:0005886">
    <property type="term" value="C:plasma membrane"/>
    <property type="evidence" value="ECO:0007669"/>
    <property type="project" value="UniProtKB-SubCell"/>
</dbReference>
<dbReference type="AlphaFoldDB" id="A0A9J6QZ75"/>
<dbReference type="PANTHER" id="PTHR37305:SF1">
    <property type="entry name" value="MEMBRANE PROTEIN"/>
    <property type="match status" value="1"/>
</dbReference>
<feature type="transmembrane region" description="Helical" evidence="1">
    <location>
        <begin position="17"/>
        <end position="37"/>
    </location>
</feature>
<sequence length="273" mass="29899">MNKLMAANLARLKKDKVFWLGIAFLFVFCVIILIKNYQDSAGSVAVDNFFFGYTMFVSIVSAIFCSLYLGTEYSDGTIRNKLIVGHPRGSIYLSNLIVCIVANLLMMLAWLIPAVALGFPLFGSLTIDIKTFLLMFTGSLIMIAALAAVFTLISMLVQNKAFAAVAAVVGIFVLIFAATYIANALDEPASYPGYEMGADSSVVSSEEVPNPNYLSGTKRTVYETILDIIPTGQALQYMSLTAIHLWRMPLYSLAILIITTSAGIFVFRKKDIK</sequence>
<gene>
    <name evidence="2" type="ORF">OBO34_20835</name>
</gene>
<feature type="transmembrane region" description="Helical" evidence="1">
    <location>
        <begin position="161"/>
        <end position="182"/>
    </location>
</feature>
<comment type="caution">
    <text evidence="2">The sequence shown here is derived from an EMBL/GenBank/DDBJ whole genome shotgun (WGS) entry which is preliminary data.</text>
</comment>
<feature type="transmembrane region" description="Helical" evidence="1">
    <location>
        <begin position="91"/>
        <end position="112"/>
    </location>
</feature>
<dbReference type="Pfam" id="PF12730">
    <property type="entry name" value="ABC2_membrane_4"/>
    <property type="match status" value="1"/>
</dbReference>
<evidence type="ECO:0000313" key="3">
    <source>
        <dbReference type="Proteomes" id="UP001065549"/>
    </source>
</evidence>
<keyword evidence="3" id="KW-1185">Reference proteome</keyword>